<name>A0A0D2PHK8_HYPSF</name>
<evidence type="ECO:0000256" key="1">
    <source>
        <dbReference type="SAM" id="MobiDB-lite"/>
    </source>
</evidence>
<reference evidence="3" key="1">
    <citation type="submission" date="2014-04" db="EMBL/GenBank/DDBJ databases">
        <title>Evolutionary Origins and Diversification of the Mycorrhizal Mutualists.</title>
        <authorList>
            <consortium name="DOE Joint Genome Institute"/>
            <consortium name="Mycorrhizal Genomics Consortium"/>
            <person name="Kohler A."/>
            <person name="Kuo A."/>
            <person name="Nagy L.G."/>
            <person name="Floudas D."/>
            <person name="Copeland A."/>
            <person name="Barry K.W."/>
            <person name="Cichocki N."/>
            <person name="Veneault-Fourrey C."/>
            <person name="LaButti K."/>
            <person name="Lindquist E.A."/>
            <person name="Lipzen A."/>
            <person name="Lundell T."/>
            <person name="Morin E."/>
            <person name="Murat C."/>
            <person name="Riley R."/>
            <person name="Ohm R."/>
            <person name="Sun H."/>
            <person name="Tunlid A."/>
            <person name="Henrissat B."/>
            <person name="Grigoriev I.V."/>
            <person name="Hibbett D.S."/>
            <person name="Martin F."/>
        </authorList>
    </citation>
    <scope>NUCLEOTIDE SEQUENCE [LARGE SCALE GENOMIC DNA]</scope>
    <source>
        <strain evidence="3">FD-334 SS-4</strain>
    </source>
</reference>
<sequence>MPSVHPKPGRSHLASFSPPAQPRIPPACVLRVFAARVVSAVIDPSRAVPFVSCMWRCFCISVCGFGLLELEHKVPIPMGPSYHRPAVWSLACSVPTSRSPSATARPPSDS</sequence>
<dbReference type="Proteomes" id="UP000054270">
    <property type="component" value="Unassembled WGS sequence"/>
</dbReference>
<organism evidence="2 3">
    <name type="scientific">Hypholoma sublateritium (strain FD-334 SS-4)</name>
    <dbReference type="NCBI Taxonomy" id="945553"/>
    <lineage>
        <taxon>Eukaryota</taxon>
        <taxon>Fungi</taxon>
        <taxon>Dikarya</taxon>
        <taxon>Basidiomycota</taxon>
        <taxon>Agaricomycotina</taxon>
        <taxon>Agaricomycetes</taxon>
        <taxon>Agaricomycetidae</taxon>
        <taxon>Agaricales</taxon>
        <taxon>Agaricineae</taxon>
        <taxon>Strophariaceae</taxon>
        <taxon>Hypholoma</taxon>
    </lineage>
</organism>
<dbReference type="AlphaFoldDB" id="A0A0D2PHK8"/>
<keyword evidence="3" id="KW-1185">Reference proteome</keyword>
<protein>
    <submittedName>
        <fullName evidence="2">Uncharacterized protein</fullName>
    </submittedName>
</protein>
<proteinExistence type="predicted"/>
<evidence type="ECO:0000313" key="2">
    <source>
        <dbReference type="EMBL" id="KJA19550.1"/>
    </source>
</evidence>
<gene>
    <name evidence="2" type="ORF">HYPSUDRAFT_858037</name>
</gene>
<dbReference type="EMBL" id="KN817576">
    <property type="protein sequence ID" value="KJA19550.1"/>
    <property type="molecule type" value="Genomic_DNA"/>
</dbReference>
<feature type="region of interest" description="Disordered" evidence="1">
    <location>
        <begin position="1"/>
        <end position="22"/>
    </location>
</feature>
<evidence type="ECO:0000313" key="3">
    <source>
        <dbReference type="Proteomes" id="UP000054270"/>
    </source>
</evidence>
<accession>A0A0D2PHK8</accession>